<accession>A0ACB8UY87</accession>
<reference evidence="1" key="1">
    <citation type="journal article" date="2022" name="bioRxiv">
        <title>Population genetic analysis of Ophidiomyces ophidiicola, the causative agent of snake fungal disease, indicates recent introductions to the USA.</title>
        <authorList>
            <person name="Ladner J.T."/>
            <person name="Palmer J.M."/>
            <person name="Ettinger C.L."/>
            <person name="Stajich J.E."/>
            <person name="Farrell T.M."/>
            <person name="Glorioso B.M."/>
            <person name="Lawson B."/>
            <person name="Price S.J."/>
            <person name="Stengle A.G."/>
            <person name="Grear D.A."/>
            <person name="Lorch J.M."/>
        </authorList>
    </citation>
    <scope>NUCLEOTIDE SEQUENCE</scope>
    <source>
        <strain evidence="1">NWHC 24266-5</strain>
    </source>
</reference>
<comment type="caution">
    <text evidence="1">The sequence shown here is derived from an EMBL/GenBank/DDBJ whole genome shotgun (WGS) entry which is preliminary data.</text>
</comment>
<sequence>MPETNAGAAYYQQLALFLYDVWVLYLSCSFAWRCSTKSILLPFFRANVGHRHIDVGVGTGYLPSQAGGAISSLTLVDLNPNCLSEAVSRIQQGDHRPQEVQCVLANALHRPLLHSTPERSHDSVSLMYLLHTLPGPPENKLQVLRNVKPYLKDNGVVFGATVLGSGVQHNLFGQLLMWFYNKTGIFDNWADGKEDFVRHLAEEFDNVQAHVIGCVLLFTARGPRNAEGSR</sequence>
<gene>
    <name evidence="1" type="ORF">LOY88_002715</name>
</gene>
<proteinExistence type="predicted"/>
<name>A0ACB8UY87_9EURO</name>
<evidence type="ECO:0000313" key="1">
    <source>
        <dbReference type="EMBL" id="KAI2388125.1"/>
    </source>
</evidence>
<organism evidence="1">
    <name type="scientific">Ophidiomyces ophidiicola</name>
    <dbReference type="NCBI Taxonomy" id="1387563"/>
    <lineage>
        <taxon>Eukaryota</taxon>
        <taxon>Fungi</taxon>
        <taxon>Dikarya</taxon>
        <taxon>Ascomycota</taxon>
        <taxon>Pezizomycotina</taxon>
        <taxon>Eurotiomycetes</taxon>
        <taxon>Eurotiomycetidae</taxon>
        <taxon>Onygenales</taxon>
        <taxon>Onygenaceae</taxon>
        <taxon>Ophidiomyces</taxon>
    </lineage>
</organism>
<dbReference type="EMBL" id="JALBCA010000033">
    <property type="protein sequence ID" value="KAI2388125.1"/>
    <property type="molecule type" value="Genomic_DNA"/>
</dbReference>
<protein>
    <submittedName>
        <fullName evidence="1">Uncharacterized protein</fullName>
    </submittedName>
</protein>